<evidence type="ECO:0000259" key="1">
    <source>
        <dbReference type="Pfam" id="PF14393"/>
    </source>
</evidence>
<dbReference type="OrthoDB" id="9798746at2"/>
<accession>A0A346B1T2</accession>
<evidence type="ECO:0000313" key="3">
    <source>
        <dbReference type="Proteomes" id="UP000254337"/>
    </source>
</evidence>
<dbReference type="Pfam" id="PF14393">
    <property type="entry name" value="DUF4422"/>
    <property type="match status" value="1"/>
</dbReference>
<proteinExistence type="predicted"/>
<dbReference type="KEGG" id="meg:DKB62_11185"/>
<dbReference type="InterPro" id="IPR025536">
    <property type="entry name" value="DUF4422"/>
</dbReference>
<dbReference type="AlphaFoldDB" id="A0A346B1T2"/>
<reference evidence="2 3" key="1">
    <citation type="submission" date="2018-05" db="EMBL/GenBank/DDBJ databases">
        <title>Complete genome sequence of Megasphaera sp. AJH120T, isolated from the ceca of a chicken.</title>
        <authorList>
            <person name="Maki J."/>
            <person name="Looft T."/>
        </authorList>
    </citation>
    <scope>NUCLEOTIDE SEQUENCE [LARGE SCALE GENOMIC DNA]</scope>
    <source>
        <strain evidence="2 3">AJH120</strain>
    </source>
</reference>
<dbReference type="RefSeq" id="WP_107196765.1">
    <property type="nucleotide sequence ID" value="NZ_CP029462.1"/>
</dbReference>
<gene>
    <name evidence="2" type="ORF">DKB62_11185</name>
</gene>
<protein>
    <submittedName>
        <fullName evidence="2">DUF4422 domain-containing protein</fullName>
    </submittedName>
</protein>
<dbReference type="Proteomes" id="UP000254337">
    <property type="component" value="Chromosome"/>
</dbReference>
<sequence>MNIKILIAAHKKYWMPDDDVYLPIHVGAAGKADLGYTRDDTGDNISEKNPNFCELTALYWAWKNLDADYVGLVHYRRYFSHTQWAMTTEAKRRNILHGDDFQRLLQAAPIIVPGKRNYVIETTQSQYEHAHYSGDLKAVKELLHRQCPQYDPAFELVMQRTWGHRFNMFVMRRDYYDAYCFWLFRLLFELEKQLDISQYDAYQARVYGFLAERLLDVWLETNHVSYVEQRVSFLEKQNWLKKGGKFIQRKLYHRKVGK</sequence>
<name>A0A346B1T2_9FIRM</name>
<organism evidence="2 3">
    <name type="scientific">Megasphaera stantonii</name>
    <dbReference type="NCBI Taxonomy" id="2144175"/>
    <lineage>
        <taxon>Bacteria</taxon>
        <taxon>Bacillati</taxon>
        <taxon>Bacillota</taxon>
        <taxon>Negativicutes</taxon>
        <taxon>Veillonellales</taxon>
        <taxon>Veillonellaceae</taxon>
        <taxon>Megasphaera</taxon>
    </lineage>
</organism>
<keyword evidence="3" id="KW-1185">Reference proteome</keyword>
<evidence type="ECO:0000313" key="2">
    <source>
        <dbReference type="EMBL" id="AXL22075.1"/>
    </source>
</evidence>
<dbReference type="EMBL" id="CP029462">
    <property type="protein sequence ID" value="AXL22075.1"/>
    <property type="molecule type" value="Genomic_DNA"/>
</dbReference>
<feature type="domain" description="DUF4422" evidence="1">
    <location>
        <begin position="4"/>
        <end position="222"/>
    </location>
</feature>